<accession>A0ABQ8IY17</accession>
<comment type="caution">
    <text evidence="2">The sequence shown here is derived from an EMBL/GenBank/DDBJ whole genome shotgun (WGS) entry which is preliminary data.</text>
</comment>
<name>A0ABQ8IY17_DERPT</name>
<proteinExistence type="predicted"/>
<protein>
    <submittedName>
        <fullName evidence="2">Uncharacterized protein</fullName>
    </submittedName>
</protein>
<feature type="region of interest" description="Disordered" evidence="1">
    <location>
        <begin position="1"/>
        <end position="49"/>
    </location>
</feature>
<keyword evidence="3" id="KW-1185">Reference proteome</keyword>
<evidence type="ECO:0000313" key="2">
    <source>
        <dbReference type="EMBL" id="KAH9415199.1"/>
    </source>
</evidence>
<dbReference type="Proteomes" id="UP000887458">
    <property type="component" value="Unassembled WGS sequence"/>
</dbReference>
<evidence type="ECO:0000313" key="3">
    <source>
        <dbReference type="Proteomes" id="UP000887458"/>
    </source>
</evidence>
<reference evidence="2 3" key="2">
    <citation type="journal article" date="2022" name="Mol. Biol. Evol.">
        <title>Comparative Genomics Reveals Insights into the Divergent Evolution of Astigmatic Mites and Household Pest Adaptations.</title>
        <authorList>
            <person name="Xiong Q."/>
            <person name="Wan A.T."/>
            <person name="Liu X."/>
            <person name="Fung C.S."/>
            <person name="Xiao X."/>
            <person name="Malainual N."/>
            <person name="Hou J."/>
            <person name="Wang L."/>
            <person name="Wang M."/>
            <person name="Yang K.Y."/>
            <person name="Cui Y."/>
            <person name="Leung E.L."/>
            <person name="Nong W."/>
            <person name="Shin S.K."/>
            <person name="Au S.W."/>
            <person name="Jeong K.Y."/>
            <person name="Chew F.T."/>
            <person name="Hui J.H."/>
            <person name="Leung T.F."/>
            <person name="Tungtrongchitr A."/>
            <person name="Zhong N."/>
            <person name="Liu Z."/>
            <person name="Tsui S.K."/>
        </authorList>
    </citation>
    <scope>NUCLEOTIDE SEQUENCE [LARGE SCALE GENOMIC DNA]</scope>
    <source>
        <strain evidence="2">Derp</strain>
    </source>
</reference>
<reference evidence="2 3" key="1">
    <citation type="journal article" date="2018" name="J. Allergy Clin. Immunol.">
        <title>High-quality assembly of Dermatophagoides pteronyssinus genome and transcriptome reveals a wide range of novel allergens.</title>
        <authorList>
            <person name="Liu X.Y."/>
            <person name="Yang K.Y."/>
            <person name="Wang M.Q."/>
            <person name="Kwok J.S."/>
            <person name="Zeng X."/>
            <person name="Yang Z."/>
            <person name="Xiao X.J."/>
            <person name="Lau C.P."/>
            <person name="Li Y."/>
            <person name="Huang Z.M."/>
            <person name="Ba J.G."/>
            <person name="Yim A.K."/>
            <person name="Ouyang C.Y."/>
            <person name="Ngai S.M."/>
            <person name="Chan T.F."/>
            <person name="Leung E.L."/>
            <person name="Liu L."/>
            <person name="Liu Z.G."/>
            <person name="Tsui S.K."/>
        </authorList>
    </citation>
    <scope>NUCLEOTIDE SEQUENCE [LARGE SCALE GENOMIC DNA]</scope>
    <source>
        <strain evidence="2">Derp</strain>
    </source>
</reference>
<gene>
    <name evidence="2" type="ORF">DERP_006290</name>
</gene>
<dbReference type="EMBL" id="NJHN03000099">
    <property type="protein sequence ID" value="KAH9415199.1"/>
    <property type="molecule type" value="Genomic_DNA"/>
</dbReference>
<organism evidence="2 3">
    <name type="scientific">Dermatophagoides pteronyssinus</name>
    <name type="common">European house dust mite</name>
    <dbReference type="NCBI Taxonomy" id="6956"/>
    <lineage>
        <taxon>Eukaryota</taxon>
        <taxon>Metazoa</taxon>
        <taxon>Ecdysozoa</taxon>
        <taxon>Arthropoda</taxon>
        <taxon>Chelicerata</taxon>
        <taxon>Arachnida</taxon>
        <taxon>Acari</taxon>
        <taxon>Acariformes</taxon>
        <taxon>Sarcoptiformes</taxon>
        <taxon>Astigmata</taxon>
        <taxon>Psoroptidia</taxon>
        <taxon>Analgoidea</taxon>
        <taxon>Pyroglyphidae</taxon>
        <taxon>Dermatophagoidinae</taxon>
        <taxon>Dermatophagoides</taxon>
    </lineage>
</organism>
<evidence type="ECO:0000256" key="1">
    <source>
        <dbReference type="SAM" id="MobiDB-lite"/>
    </source>
</evidence>
<sequence>MVIIRQDSSDDESSNEQQNRGRIPRRHRNGHANDQQNGPDLEENRGQIPWRHRNAAIPETHDSVDDLLEEEIINQYQRHNSRNIDVQRNKTQKLCTSTLYKQFT</sequence>